<dbReference type="Pfam" id="PF14704">
    <property type="entry name" value="DERM"/>
    <property type="match status" value="1"/>
</dbReference>
<keyword evidence="4" id="KW-1015">Disulfide bond</keyword>
<comment type="subcellular location">
    <subcellularLocation>
        <location evidence="1">Secreted</location>
    </subcellularLocation>
</comment>
<dbReference type="Proteomes" id="UP000275408">
    <property type="component" value="Unassembled WGS sequence"/>
</dbReference>
<keyword evidence="3" id="KW-0964">Secreted</keyword>
<dbReference type="GO" id="GO:0030199">
    <property type="term" value="P:collagen fibril organization"/>
    <property type="evidence" value="ECO:0007669"/>
    <property type="project" value="TreeGrafter"/>
</dbReference>
<feature type="chain" id="PRO_5018025719" evidence="5">
    <location>
        <begin position="27"/>
        <end position="205"/>
    </location>
</feature>
<dbReference type="AlphaFoldDB" id="A0A3M6UGE9"/>
<evidence type="ECO:0000256" key="1">
    <source>
        <dbReference type="ARBA" id="ARBA00004613"/>
    </source>
</evidence>
<dbReference type="GO" id="GO:0005615">
    <property type="term" value="C:extracellular space"/>
    <property type="evidence" value="ECO:0007669"/>
    <property type="project" value="TreeGrafter"/>
</dbReference>
<name>A0A3M6UGE9_POCDA</name>
<evidence type="ECO:0000313" key="7">
    <source>
        <dbReference type="Proteomes" id="UP000275408"/>
    </source>
</evidence>
<dbReference type="OrthoDB" id="5986418at2759"/>
<accession>A0A3M6UGE9</accession>
<keyword evidence="5" id="KW-0732">Signal</keyword>
<feature type="signal peptide" evidence="5">
    <location>
        <begin position="1"/>
        <end position="26"/>
    </location>
</feature>
<dbReference type="GO" id="GO:0031012">
    <property type="term" value="C:extracellular matrix"/>
    <property type="evidence" value="ECO:0007669"/>
    <property type="project" value="TreeGrafter"/>
</dbReference>
<evidence type="ECO:0000256" key="5">
    <source>
        <dbReference type="SAM" id="SignalP"/>
    </source>
</evidence>
<dbReference type="OMA" id="WINEYDE"/>
<protein>
    <submittedName>
        <fullName evidence="6">Uncharacterized protein</fullName>
    </submittedName>
</protein>
<evidence type="ECO:0000313" key="6">
    <source>
        <dbReference type="EMBL" id="RMX52723.1"/>
    </source>
</evidence>
<organism evidence="6 7">
    <name type="scientific">Pocillopora damicornis</name>
    <name type="common">Cauliflower coral</name>
    <name type="synonym">Millepora damicornis</name>
    <dbReference type="NCBI Taxonomy" id="46731"/>
    <lineage>
        <taxon>Eukaryota</taxon>
        <taxon>Metazoa</taxon>
        <taxon>Cnidaria</taxon>
        <taxon>Anthozoa</taxon>
        <taxon>Hexacorallia</taxon>
        <taxon>Scleractinia</taxon>
        <taxon>Astrocoeniina</taxon>
        <taxon>Pocilloporidae</taxon>
        <taxon>Pocillopora</taxon>
    </lineage>
</organism>
<comment type="caution">
    <text evidence="6">The sequence shown here is derived from an EMBL/GenBank/DDBJ whole genome shotgun (WGS) entry which is preliminary data.</text>
</comment>
<dbReference type="InterPro" id="IPR026645">
    <property type="entry name" value="Dermatopontin"/>
</dbReference>
<gene>
    <name evidence="6" type="ORF">pdam_00004208</name>
</gene>
<dbReference type="EMBL" id="RCHS01001596">
    <property type="protein sequence ID" value="RMX52723.1"/>
    <property type="molecule type" value="Genomic_DNA"/>
</dbReference>
<evidence type="ECO:0000256" key="4">
    <source>
        <dbReference type="ARBA" id="ARBA00023157"/>
    </source>
</evidence>
<evidence type="ECO:0000256" key="3">
    <source>
        <dbReference type="ARBA" id="ARBA00022525"/>
    </source>
</evidence>
<sequence>MARKTTAKLLLLLMTTDVLLISFTQSTPWWSRRRRCKSSRPSIRGVIWVNYWQHDFPTVHCKKSFSLRKWYSRHRTCKKDRIFSFACGYGPVAYNRKDCVGKNHLVNNYDKPVDFECKRNSFIIGVGSEYSHRHADRRFKFLCCPARGFVAHSCKTTKYQNQWKGDLDYLVPSGYFLVGVYSEHNNSHEDRRWKFDICKFSKKRG</sequence>
<evidence type="ECO:0000256" key="2">
    <source>
        <dbReference type="ARBA" id="ARBA00008712"/>
    </source>
</evidence>
<dbReference type="PANTHER" id="PTHR15040:SF1">
    <property type="entry name" value="DERMATOPONTIN-LIKE ISOFORM X1"/>
    <property type="match status" value="1"/>
</dbReference>
<comment type="similarity">
    <text evidence="2">Belongs to the dermatopontin family.</text>
</comment>
<dbReference type="STRING" id="46731.A0A3M6UGE9"/>
<dbReference type="PANTHER" id="PTHR15040">
    <property type="entry name" value="DERMATOPONTIN-RELATED"/>
    <property type="match status" value="1"/>
</dbReference>
<keyword evidence="7" id="KW-1185">Reference proteome</keyword>
<reference evidence="6 7" key="1">
    <citation type="journal article" date="2018" name="Sci. Rep.">
        <title>Comparative analysis of the Pocillopora damicornis genome highlights role of immune system in coral evolution.</title>
        <authorList>
            <person name="Cunning R."/>
            <person name="Bay R.A."/>
            <person name="Gillette P."/>
            <person name="Baker A.C."/>
            <person name="Traylor-Knowles N."/>
        </authorList>
    </citation>
    <scope>NUCLEOTIDE SEQUENCE [LARGE SCALE GENOMIC DNA]</scope>
    <source>
        <strain evidence="6">RSMAS</strain>
        <tissue evidence="6">Whole animal</tissue>
    </source>
</reference>
<proteinExistence type="inferred from homology"/>